<reference evidence="3 4" key="1">
    <citation type="submission" date="2024-12" db="EMBL/GenBank/DDBJ databases">
        <title>The coexistence of Mycolicibacterium septicum and Mycolicibacterium nivoides in clinical samples.</title>
        <authorList>
            <person name="Wang C."/>
            <person name="Feng Y."/>
            <person name="Zong Z."/>
        </authorList>
    </citation>
    <scope>NUCLEOTIDE SEQUENCE [LARGE SCALE GENOMIC DNA]</scope>
    <source>
        <strain evidence="3 4">120310</strain>
    </source>
</reference>
<dbReference type="RefSeq" id="WP_409552730.1">
    <property type="nucleotide sequence ID" value="NZ_JBKBDE010000014.1"/>
</dbReference>
<proteinExistence type="predicted"/>
<sequence>MAIDQGGNLIATTDIPLRIHRAAPAFRISPLNSGDRANSGLAYARPTPAETASGLGGALSVVDRAPESTQRRPAARRSLRETTTMGKVRTPLPEALWRLRWPWKCAADVTDPEMHYWLRRVEASCQLQPPLSLDLLRAAKIELRALDSHRSRSDRLATQFFVSMALFALIWWLIGQALLIGALPGIPLIAQHAALTFLITAQGFFANVRPWITDHFAHRTVLARDRLNRWLVPAFPDLGPAQTCDSRELAAGPQ</sequence>
<dbReference type="EMBL" id="JBKBDE010000014">
    <property type="protein sequence ID" value="MFN6554628.1"/>
    <property type="molecule type" value="Genomic_DNA"/>
</dbReference>
<evidence type="ECO:0000256" key="2">
    <source>
        <dbReference type="SAM" id="Phobius"/>
    </source>
</evidence>
<feature type="transmembrane region" description="Helical" evidence="2">
    <location>
        <begin position="189"/>
        <end position="208"/>
    </location>
</feature>
<gene>
    <name evidence="3" type="ORF">ACK4CP_29850</name>
</gene>
<evidence type="ECO:0000256" key="1">
    <source>
        <dbReference type="SAM" id="MobiDB-lite"/>
    </source>
</evidence>
<dbReference type="Proteomes" id="UP001635817">
    <property type="component" value="Unassembled WGS sequence"/>
</dbReference>
<keyword evidence="2" id="KW-0812">Transmembrane</keyword>
<accession>A0ABW9M2V6</accession>
<keyword evidence="4" id="KW-1185">Reference proteome</keyword>
<feature type="transmembrane region" description="Helical" evidence="2">
    <location>
        <begin position="160"/>
        <end position="183"/>
    </location>
</feature>
<comment type="caution">
    <text evidence="3">The sequence shown here is derived from an EMBL/GenBank/DDBJ whole genome shotgun (WGS) entry which is preliminary data.</text>
</comment>
<keyword evidence="2" id="KW-0472">Membrane</keyword>
<feature type="region of interest" description="Disordered" evidence="1">
    <location>
        <begin position="47"/>
        <end position="83"/>
    </location>
</feature>
<name>A0ABW9M2V6_9MYCO</name>
<evidence type="ECO:0000313" key="4">
    <source>
        <dbReference type="Proteomes" id="UP001635817"/>
    </source>
</evidence>
<evidence type="ECO:0000313" key="3">
    <source>
        <dbReference type="EMBL" id="MFN6554628.1"/>
    </source>
</evidence>
<keyword evidence="2" id="KW-1133">Transmembrane helix</keyword>
<organism evidence="3 4">
    <name type="scientific">Mycolicibacterium septicum</name>
    <dbReference type="NCBI Taxonomy" id="98668"/>
    <lineage>
        <taxon>Bacteria</taxon>
        <taxon>Bacillati</taxon>
        <taxon>Actinomycetota</taxon>
        <taxon>Actinomycetes</taxon>
        <taxon>Mycobacteriales</taxon>
        <taxon>Mycobacteriaceae</taxon>
        <taxon>Mycolicibacterium</taxon>
    </lineage>
</organism>
<protein>
    <submittedName>
        <fullName evidence="3">Uncharacterized protein</fullName>
    </submittedName>
</protein>